<dbReference type="CDD" id="cd06261">
    <property type="entry name" value="TM_PBP2"/>
    <property type="match status" value="1"/>
</dbReference>
<proteinExistence type="inferred from homology"/>
<evidence type="ECO:0000256" key="4">
    <source>
        <dbReference type="ARBA" id="ARBA00022692"/>
    </source>
</evidence>
<evidence type="ECO:0000256" key="7">
    <source>
        <dbReference type="RuleBase" id="RU363032"/>
    </source>
</evidence>
<evidence type="ECO:0000259" key="8">
    <source>
        <dbReference type="PROSITE" id="PS50928"/>
    </source>
</evidence>
<feature type="transmembrane region" description="Helical" evidence="7">
    <location>
        <begin position="67"/>
        <end position="91"/>
    </location>
</feature>
<dbReference type="InterPro" id="IPR000515">
    <property type="entry name" value="MetI-like"/>
</dbReference>
<keyword evidence="5 7" id="KW-1133">Transmembrane helix</keyword>
<keyword evidence="6 7" id="KW-0472">Membrane</keyword>
<evidence type="ECO:0000256" key="2">
    <source>
        <dbReference type="ARBA" id="ARBA00022448"/>
    </source>
</evidence>
<dbReference type="InterPro" id="IPR035906">
    <property type="entry name" value="MetI-like_sf"/>
</dbReference>
<dbReference type="OrthoDB" id="9794684at2"/>
<reference evidence="10" key="1">
    <citation type="submission" date="2016-10" db="EMBL/GenBank/DDBJ databases">
        <authorList>
            <person name="Varghese N."/>
            <person name="Submissions S."/>
        </authorList>
    </citation>
    <scope>NUCLEOTIDE SEQUENCE [LARGE SCALE GENOMIC DNA]</scope>
    <source>
        <strain evidence="10">DSM 44718</strain>
    </source>
</reference>
<dbReference type="PANTHER" id="PTHR43744:SF8">
    <property type="entry name" value="SN-GLYCEROL-3-PHOSPHATE TRANSPORT SYSTEM PERMEASE PROTEIN UGPE"/>
    <property type="match status" value="1"/>
</dbReference>
<sequence>MRRRGYLVGAVCLALCAVMLMPLLASVLASLKPTAEAAASPPTYLPGALSLDSYQRLWEYQQGLPVYLFNSLGTAMLTILFTLLLTVPAAYGLARFPVPGKELLFVVLLLALIVPYQALLTPMFLMFAKLGLTNSLIGLAVVHTAIQLPFSLYVLRNSFAAVPRELEEAAIMDGASSVQSLRRVFLPATVPATVTVALFAFIMSWNEFLGALVMMSKSSKFTLPVVLAAARTETSLGGTDWGMLQAGITISIIPCVGVYLLLQRYYVSGLMSGAVK</sequence>
<feature type="domain" description="ABC transmembrane type-1" evidence="8">
    <location>
        <begin position="68"/>
        <end position="262"/>
    </location>
</feature>
<dbReference type="Gene3D" id="1.10.3720.10">
    <property type="entry name" value="MetI-like"/>
    <property type="match status" value="1"/>
</dbReference>
<keyword evidence="4 7" id="KW-0812">Transmembrane</keyword>
<feature type="transmembrane region" description="Helical" evidence="7">
    <location>
        <begin position="241"/>
        <end position="262"/>
    </location>
</feature>
<protein>
    <submittedName>
        <fullName evidence="9">Carbohydrate ABC transporter membrane protein 2, CUT1 family</fullName>
    </submittedName>
</protein>
<evidence type="ECO:0000256" key="1">
    <source>
        <dbReference type="ARBA" id="ARBA00004651"/>
    </source>
</evidence>
<evidence type="ECO:0000256" key="3">
    <source>
        <dbReference type="ARBA" id="ARBA00022475"/>
    </source>
</evidence>
<evidence type="ECO:0000313" key="9">
    <source>
        <dbReference type="EMBL" id="SDZ67292.1"/>
    </source>
</evidence>
<organism evidence="9 10">
    <name type="scientific">Asanoa ishikariensis</name>
    <dbReference type="NCBI Taxonomy" id="137265"/>
    <lineage>
        <taxon>Bacteria</taxon>
        <taxon>Bacillati</taxon>
        <taxon>Actinomycetota</taxon>
        <taxon>Actinomycetes</taxon>
        <taxon>Micromonosporales</taxon>
        <taxon>Micromonosporaceae</taxon>
        <taxon>Asanoa</taxon>
    </lineage>
</organism>
<feature type="transmembrane region" description="Helical" evidence="7">
    <location>
        <begin position="103"/>
        <end position="124"/>
    </location>
</feature>
<dbReference type="Proteomes" id="UP000199632">
    <property type="component" value="Unassembled WGS sequence"/>
</dbReference>
<dbReference type="SUPFAM" id="SSF161098">
    <property type="entry name" value="MetI-like"/>
    <property type="match status" value="1"/>
</dbReference>
<keyword evidence="2 7" id="KW-0813">Transport</keyword>
<comment type="similarity">
    <text evidence="7">Belongs to the binding-protein-dependent transport system permease family.</text>
</comment>
<dbReference type="PANTHER" id="PTHR43744">
    <property type="entry name" value="ABC TRANSPORTER PERMEASE PROTEIN MG189-RELATED-RELATED"/>
    <property type="match status" value="1"/>
</dbReference>
<evidence type="ECO:0000313" key="10">
    <source>
        <dbReference type="Proteomes" id="UP000199632"/>
    </source>
</evidence>
<dbReference type="Pfam" id="PF00528">
    <property type="entry name" value="BPD_transp_1"/>
    <property type="match status" value="1"/>
</dbReference>
<keyword evidence="10" id="KW-1185">Reference proteome</keyword>
<dbReference type="PROSITE" id="PS50928">
    <property type="entry name" value="ABC_TM1"/>
    <property type="match status" value="1"/>
</dbReference>
<accession>A0A1H3UXW7</accession>
<dbReference type="RefSeq" id="WP_090804831.1">
    <property type="nucleotide sequence ID" value="NZ_BOND01000034.1"/>
</dbReference>
<evidence type="ECO:0000256" key="5">
    <source>
        <dbReference type="ARBA" id="ARBA00022989"/>
    </source>
</evidence>
<dbReference type="STRING" id="137265.SAMN05421684_8398"/>
<feature type="transmembrane region" description="Helical" evidence="7">
    <location>
        <begin position="184"/>
        <end position="205"/>
    </location>
</feature>
<dbReference type="GO" id="GO:0005886">
    <property type="term" value="C:plasma membrane"/>
    <property type="evidence" value="ECO:0007669"/>
    <property type="project" value="UniProtKB-SubCell"/>
</dbReference>
<evidence type="ECO:0000256" key="6">
    <source>
        <dbReference type="ARBA" id="ARBA00023136"/>
    </source>
</evidence>
<comment type="subcellular location">
    <subcellularLocation>
        <location evidence="1 7">Cell membrane</location>
        <topology evidence="1 7">Multi-pass membrane protein</topology>
    </subcellularLocation>
</comment>
<keyword evidence="3" id="KW-1003">Cell membrane</keyword>
<name>A0A1H3UXW7_9ACTN</name>
<dbReference type="GO" id="GO:0055085">
    <property type="term" value="P:transmembrane transport"/>
    <property type="evidence" value="ECO:0007669"/>
    <property type="project" value="InterPro"/>
</dbReference>
<gene>
    <name evidence="9" type="ORF">SAMN05421684_8398</name>
</gene>
<dbReference type="AlphaFoldDB" id="A0A1H3UXW7"/>
<dbReference type="EMBL" id="FNQB01000007">
    <property type="protein sequence ID" value="SDZ67292.1"/>
    <property type="molecule type" value="Genomic_DNA"/>
</dbReference>
<feature type="transmembrane region" description="Helical" evidence="7">
    <location>
        <begin position="136"/>
        <end position="155"/>
    </location>
</feature>